<gene>
    <name evidence="1" type="ORF">LEP1GSC056_3634</name>
</gene>
<comment type="caution">
    <text evidence="1">The sequence shown here is derived from an EMBL/GenBank/DDBJ whole genome shotgun (WGS) entry which is preliminary data.</text>
</comment>
<protein>
    <submittedName>
        <fullName evidence="1">Uncharacterized protein</fullName>
    </submittedName>
</protein>
<evidence type="ECO:0000313" key="1">
    <source>
        <dbReference type="EMBL" id="EMN15456.1"/>
    </source>
</evidence>
<dbReference type="Proteomes" id="UP000012166">
    <property type="component" value="Unassembled WGS sequence"/>
</dbReference>
<sequence>MQNFVNPFRVVDELIHTLAEIHDFQSEHDPEPGTAVRILNRKSRVSKTIFLF</sequence>
<evidence type="ECO:0000313" key="2">
    <source>
        <dbReference type="Proteomes" id="UP000012166"/>
    </source>
</evidence>
<proteinExistence type="predicted"/>
<name>A0ABC9SCL1_LEPBO</name>
<reference evidence="1 2" key="1">
    <citation type="submission" date="2013-01" db="EMBL/GenBank/DDBJ databases">
        <authorList>
            <person name="Harkins D.M."/>
            <person name="Durkin A.S."/>
            <person name="Brinkac L.M."/>
            <person name="Haft D.H."/>
            <person name="Selengut J.D."/>
            <person name="Sanka R."/>
            <person name="DePew J."/>
            <person name="Purushe J."/>
            <person name="Hartskeerl R.A."/>
            <person name="Ahmed A."/>
            <person name="van der Linden H."/>
            <person name="Goris M.G.A."/>
            <person name="Vinetz J.M."/>
            <person name="Sutton G.G."/>
            <person name="Nierman W.C."/>
            <person name="Fouts D.E."/>
        </authorList>
    </citation>
    <scope>NUCLEOTIDE SEQUENCE [LARGE SCALE GENOMIC DNA]</scope>
    <source>
        <strain evidence="1 2">Brem 328</strain>
    </source>
</reference>
<dbReference type="AlphaFoldDB" id="A0ABC9SCL1"/>
<accession>A0ABC9SCL1</accession>
<dbReference type="EMBL" id="AHMS02000046">
    <property type="protein sequence ID" value="EMN15456.1"/>
    <property type="molecule type" value="Genomic_DNA"/>
</dbReference>
<organism evidence="1 2">
    <name type="scientific">Leptospira borgpetersenii str. Brem 328</name>
    <dbReference type="NCBI Taxonomy" id="1049780"/>
    <lineage>
        <taxon>Bacteria</taxon>
        <taxon>Pseudomonadati</taxon>
        <taxon>Spirochaetota</taxon>
        <taxon>Spirochaetia</taxon>
        <taxon>Leptospirales</taxon>
        <taxon>Leptospiraceae</taxon>
        <taxon>Leptospira</taxon>
    </lineage>
</organism>